<dbReference type="InterPro" id="IPR050723">
    <property type="entry name" value="CFA/CMAS"/>
</dbReference>
<dbReference type="Proteomes" id="UP000648075">
    <property type="component" value="Unassembled WGS sequence"/>
</dbReference>
<dbReference type="AlphaFoldDB" id="A0A918PDZ0"/>
<keyword evidence="3" id="KW-0808">Transferase</keyword>
<dbReference type="Gene3D" id="3.40.50.150">
    <property type="entry name" value="Vaccinia Virus protein VP39"/>
    <property type="match status" value="1"/>
</dbReference>
<evidence type="ECO:0000256" key="2">
    <source>
        <dbReference type="ARBA" id="ARBA00022603"/>
    </source>
</evidence>
<evidence type="ECO:0000256" key="3">
    <source>
        <dbReference type="ARBA" id="ARBA00022679"/>
    </source>
</evidence>
<dbReference type="GO" id="GO:0008168">
    <property type="term" value="F:methyltransferase activity"/>
    <property type="evidence" value="ECO:0007669"/>
    <property type="project" value="UniProtKB-KW"/>
</dbReference>
<reference evidence="7" key="2">
    <citation type="submission" date="2020-09" db="EMBL/GenBank/DDBJ databases">
        <authorList>
            <person name="Sun Q."/>
            <person name="Kim S."/>
        </authorList>
    </citation>
    <scope>NUCLEOTIDE SEQUENCE</scope>
    <source>
        <strain evidence="7">KCTC 32255</strain>
    </source>
</reference>
<evidence type="ECO:0000313" key="7">
    <source>
        <dbReference type="EMBL" id="GGZ01068.1"/>
    </source>
</evidence>
<proteinExistence type="inferred from homology"/>
<keyword evidence="8" id="KW-1185">Reference proteome</keyword>
<accession>A0A918PDZ0</accession>
<dbReference type="PIRSF" id="PIRSF003085">
    <property type="entry name" value="CMAS"/>
    <property type="match status" value="1"/>
</dbReference>
<keyword evidence="5" id="KW-0443">Lipid metabolism</keyword>
<evidence type="ECO:0000256" key="1">
    <source>
        <dbReference type="ARBA" id="ARBA00010815"/>
    </source>
</evidence>
<evidence type="ECO:0000313" key="8">
    <source>
        <dbReference type="Proteomes" id="UP000648075"/>
    </source>
</evidence>
<dbReference type="CDD" id="cd02440">
    <property type="entry name" value="AdoMet_MTases"/>
    <property type="match status" value="1"/>
</dbReference>
<evidence type="ECO:0000256" key="5">
    <source>
        <dbReference type="ARBA" id="ARBA00023098"/>
    </source>
</evidence>
<keyword evidence="2" id="KW-0489">Methyltransferase</keyword>
<dbReference type="InterPro" id="IPR003333">
    <property type="entry name" value="CMAS"/>
</dbReference>
<dbReference type="Pfam" id="PF02353">
    <property type="entry name" value="CMAS"/>
    <property type="match status" value="1"/>
</dbReference>
<feature type="active site" evidence="6">
    <location>
        <position position="416"/>
    </location>
</feature>
<dbReference type="GO" id="GO:0008610">
    <property type="term" value="P:lipid biosynthetic process"/>
    <property type="evidence" value="ECO:0007669"/>
    <property type="project" value="InterPro"/>
</dbReference>
<gene>
    <name evidence="7" type="ORF">GCM10011614_14880</name>
</gene>
<dbReference type="GO" id="GO:0032259">
    <property type="term" value="P:methylation"/>
    <property type="evidence" value="ECO:0007669"/>
    <property type="project" value="UniProtKB-KW"/>
</dbReference>
<evidence type="ECO:0000256" key="6">
    <source>
        <dbReference type="PIRSR" id="PIRSR003085-1"/>
    </source>
</evidence>
<name>A0A918PDZ0_9SPHN</name>
<dbReference type="EMBL" id="BMZA01000004">
    <property type="protein sequence ID" value="GGZ01068.1"/>
    <property type="molecule type" value="Genomic_DNA"/>
</dbReference>
<keyword evidence="4" id="KW-0949">S-adenosyl-L-methionine</keyword>
<protein>
    <submittedName>
        <fullName evidence="7">Cyclopropane-fatty-acyl-phospholipid synthase</fullName>
    </submittedName>
</protein>
<evidence type="ECO:0000256" key="4">
    <source>
        <dbReference type="ARBA" id="ARBA00022691"/>
    </source>
</evidence>
<reference evidence="7" key="1">
    <citation type="journal article" date="2014" name="Int. J. Syst. Evol. Microbiol.">
        <title>Complete genome sequence of Corynebacterium casei LMG S-19264T (=DSM 44701T), isolated from a smear-ripened cheese.</title>
        <authorList>
            <consortium name="US DOE Joint Genome Institute (JGI-PGF)"/>
            <person name="Walter F."/>
            <person name="Albersmeier A."/>
            <person name="Kalinowski J."/>
            <person name="Ruckert C."/>
        </authorList>
    </citation>
    <scope>NUCLEOTIDE SEQUENCE</scope>
    <source>
        <strain evidence="7">KCTC 32255</strain>
    </source>
</reference>
<comment type="caution">
    <text evidence="7">The sequence shown here is derived from an EMBL/GenBank/DDBJ whole genome shotgun (WGS) entry which is preliminary data.</text>
</comment>
<dbReference type="PANTHER" id="PTHR43667">
    <property type="entry name" value="CYCLOPROPANE-FATTY-ACYL-PHOSPHOLIPID SYNTHASE"/>
    <property type="match status" value="1"/>
</dbReference>
<dbReference type="InterPro" id="IPR029063">
    <property type="entry name" value="SAM-dependent_MTases_sf"/>
</dbReference>
<dbReference type="SUPFAM" id="SSF53335">
    <property type="entry name" value="S-adenosyl-L-methionine-dependent methyltransferases"/>
    <property type="match status" value="1"/>
</dbReference>
<sequence length="436" mass="48736">MPDHIGTMTAQTARGEELTTAGRAIGIGPQWLARLWSGGIARILDRIDAGLERGTIAATFPDGTSRILGGRLAGMSCEVHVRNWRALLRLATGGSVGWYQAWANGEWDSPDMVPLFALFMDNAQALGGTARAHGPWRLLARMLHRLHRNTREGALTNIHAHYDLGNDFYAAWLGETMLYSSALYERLPEGPDAMGQFFSPLDRAQAAKIDAIVERLDLDEGARVLEIGCGWGTTAAFLASNRNVHVDAISLSDEQLAFARDHWNLEQGSVDFRKQDYRDVDGAYDAIVSIEMVEAVGREFWPDYMDCIARNLKPGGRAAIQYIALRDDLFEAYARSADFIQAYVFPGGLLIKESEFRALAEERGLQWQDRQGFGLDYARTLREWREAFDAAVRDGRLPAGFDQRFVRFWRYYLSYCEGGFLGRGIDVAQVTLVRPG</sequence>
<organism evidence="7 8">
    <name type="scientific">Novosphingobium colocasiae</name>
    <dbReference type="NCBI Taxonomy" id="1256513"/>
    <lineage>
        <taxon>Bacteria</taxon>
        <taxon>Pseudomonadati</taxon>
        <taxon>Pseudomonadota</taxon>
        <taxon>Alphaproteobacteria</taxon>
        <taxon>Sphingomonadales</taxon>
        <taxon>Sphingomonadaceae</taxon>
        <taxon>Novosphingobium</taxon>
    </lineage>
</organism>
<dbReference type="PANTHER" id="PTHR43667:SF2">
    <property type="entry name" value="FATTY ACID C-METHYL TRANSFERASE"/>
    <property type="match status" value="1"/>
</dbReference>
<comment type="similarity">
    <text evidence="1">Belongs to the CFA/CMAS family.</text>
</comment>